<dbReference type="PANTHER" id="PTHR47843:SF5">
    <property type="entry name" value="BTB_POZ DOMAIN PROTEIN"/>
    <property type="match status" value="1"/>
</dbReference>
<proteinExistence type="predicted"/>
<protein>
    <recommendedName>
        <fullName evidence="1">BTB domain-containing protein</fullName>
    </recommendedName>
</protein>
<organism evidence="2 3">
    <name type="scientific">Massariosphaeria phaeospora</name>
    <dbReference type="NCBI Taxonomy" id="100035"/>
    <lineage>
        <taxon>Eukaryota</taxon>
        <taxon>Fungi</taxon>
        <taxon>Dikarya</taxon>
        <taxon>Ascomycota</taxon>
        <taxon>Pezizomycotina</taxon>
        <taxon>Dothideomycetes</taxon>
        <taxon>Pleosporomycetidae</taxon>
        <taxon>Pleosporales</taxon>
        <taxon>Pleosporales incertae sedis</taxon>
        <taxon>Massariosphaeria</taxon>
    </lineage>
</organism>
<dbReference type="SUPFAM" id="SSF54695">
    <property type="entry name" value="POZ domain"/>
    <property type="match status" value="1"/>
</dbReference>
<gene>
    <name evidence="2" type="ORF">BDV95DRAFT_161087</name>
</gene>
<dbReference type="PROSITE" id="PS50097">
    <property type="entry name" value="BTB"/>
    <property type="match status" value="1"/>
</dbReference>
<sequence>MSHEHHSDQALNLLKSLLQTGKHSDFVITCGNDTYNVHKSIVCSQSDFFDGASRFGKEREDGIVDLPEDETEIVKYMIQYMYEQDYYAANADFISPIPLRFRAESVGGPNPNLDQQQLQRYLDQFDWRSAANRDAIDANPHNLSTTVPPDWSTDLFPTGKLEDSISPAGSDILAPHAKVYAIADKYNVKCLKQAAVEKFKTTLDEFFTGIEFYEAVTIVYTTTPHTDIVLRDIVAQRTADEKGRYAMYPLLDHHLQELPDLAYRVLRCQYPKHSSELA</sequence>
<accession>A0A7C8I4Y6</accession>
<dbReference type="Proteomes" id="UP000481861">
    <property type="component" value="Unassembled WGS sequence"/>
</dbReference>
<evidence type="ECO:0000313" key="3">
    <source>
        <dbReference type="Proteomes" id="UP000481861"/>
    </source>
</evidence>
<comment type="caution">
    <text evidence="2">The sequence shown here is derived from an EMBL/GenBank/DDBJ whole genome shotgun (WGS) entry which is preliminary data.</text>
</comment>
<dbReference type="AlphaFoldDB" id="A0A7C8I4Y6"/>
<keyword evidence="3" id="KW-1185">Reference proteome</keyword>
<dbReference type="InterPro" id="IPR011333">
    <property type="entry name" value="SKP1/BTB/POZ_sf"/>
</dbReference>
<evidence type="ECO:0000259" key="1">
    <source>
        <dbReference type="PROSITE" id="PS50097"/>
    </source>
</evidence>
<dbReference type="OrthoDB" id="6359816at2759"/>
<dbReference type="EMBL" id="JAADJZ010000020">
    <property type="protein sequence ID" value="KAF2868252.1"/>
    <property type="molecule type" value="Genomic_DNA"/>
</dbReference>
<name>A0A7C8I4Y6_9PLEO</name>
<feature type="domain" description="BTB" evidence="1">
    <location>
        <begin position="24"/>
        <end position="90"/>
    </location>
</feature>
<reference evidence="2 3" key="1">
    <citation type="submission" date="2020-01" db="EMBL/GenBank/DDBJ databases">
        <authorList>
            <consortium name="DOE Joint Genome Institute"/>
            <person name="Haridas S."/>
            <person name="Albert R."/>
            <person name="Binder M."/>
            <person name="Bloem J."/>
            <person name="Labutti K."/>
            <person name="Salamov A."/>
            <person name="Andreopoulos B."/>
            <person name="Baker S.E."/>
            <person name="Barry K."/>
            <person name="Bills G."/>
            <person name="Bluhm B.H."/>
            <person name="Cannon C."/>
            <person name="Castanera R."/>
            <person name="Culley D.E."/>
            <person name="Daum C."/>
            <person name="Ezra D."/>
            <person name="Gonzalez J.B."/>
            <person name="Henrissat B."/>
            <person name="Kuo A."/>
            <person name="Liang C."/>
            <person name="Lipzen A."/>
            <person name="Lutzoni F."/>
            <person name="Magnuson J."/>
            <person name="Mondo S."/>
            <person name="Nolan M."/>
            <person name="Ohm R."/>
            <person name="Pangilinan J."/>
            <person name="Park H.-J.H."/>
            <person name="Ramirez L."/>
            <person name="Alfaro M."/>
            <person name="Sun H."/>
            <person name="Tritt A."/>
            <person name="Yoshinaga Y."/>
            <person name="Zwiers L.-H.L."/>
            <person name="Turgeon B.G."/>
            <person name="Goodwin S.B."/>
            <person name="Spatafora J.W."/>
            <person name="Crous P.W."/>
            <person name="Grigoriev I.V."/>
        </authorList>
    </citation>
    <scope>NUCLEOTIDE SEQUENCE [LARGE SCALE GENOMIC DNA]</scope>
    <source>
        <strain evidence="2 3">CBS 611.86</strain>
    </source>
</reference>
<dbReference type="InterPro" id="IPR000210">
    <property type="entry name" value="BTB/POZ_dom"/>
</dbReference>
<dbReference type="Pfam" id="PF00651">
    <property type="entry name" value="BTB"/>
    <property type="match status" value="1"/>
</dbReference>
<dbReference type="CDD" id="cd18186">
    <property type="entry name" value="BTB_POZ_ZBTB_KLHL-like"/>
    <property type="match status" value="1"/>
</dbReference>
<dbReference type="Gene3D" id="3.30.710.10">
    <property type="entry name" value="Potassium Channel Kv1.1, Chain A"/>
    <property type="match status" value="1"/>
</dbReference>
<dbReference type="PANTHER" id="PTHR47843">
    <property type="entry name" value="BTB DOMAIN-CONTAINING PROTEIN-RELATED"/>
    <property type="match status" value="1"/>
</dbReference>
<evidence type="ECO:0000313" key="2">
    <source>
        <dbReference type="EMBL" id="KAF2868252.1"/>
    </source>
</evidence>